<gene>
    <name evidence="1" type="ORF">Lalb_Chr20g0121161</name>
</gene>
<name>A0A6A4NZ59_LUPAL</name>
<sequence>MDIIVADPVTVTAAKILLRTCDFAATLRISSAIAPPPVKSTARKMHRRSNLRRKRRIKRKLSGDEFGNEGFFGDGGDSGGGFGGSGGGGGGWNFNNFGGGCGDWDESSSSVPDPAFDFVYQVLSWIMLSNCLHFAFKRILQIILDADREKLPRRFTPIC</sequence>
<evidence type="ECO:0000313" key="1">
    <source>
        <dbReference type="EMBL" id="KAE9591667.1"/>
    </source>
</evidence>
<reference evidence="2" key="1">
    <citation type="journal article" date="2020" name="Nat. Commun.">
        <title>Genome sequence of the cluster root forming white lupin.</title>
        <authorList>
            <person name="Hufnagel B."/>
            <person name="Marques A."/>
            <person name="Soriano A."/>
            <person name="Marques L."/>
            <person name="Divol F."/>
            <person name="Doumas P."/>
            <person name="Sallet E."/>
            <person name="Mancinotti D."/>
            <person name="Carrere S."/>
            <person name="Marande W."/>
            <person name="Arribat S."/>
            <person name="Keller J."/>
            <person name="Huneau C."/>
            <person name="Blein T."/>
            <person name="Aime D."/>
            <person name="Laguerre M."/>
            <person name="Taylor J."/>
            <person name="Schubert V."/>
            <person name="Nelson M."/>
            <person name="Geu-Flores F."/>
            <person name="Crespi M."/>
            <person name="Gallardo-Guerrero K."/>
            <person name="Delaux P.-M."/>
            <person name="Salse J."/>
            <person name="Berges H."/>
            <person name="Guyot R."/>
            <person name="Gouzy J."/>
            <person name="Peret B."/>
        </authorList>
    </citation>
    <scope>NUCLEOTIDE SEQUENCE [LARGE SCALE GENOMIC DNA]</scope>
    <source>
        <strain evidence="2">cv. Amiga</strain>
    </source>
</reference>
<organism evidence="1 2">
    <name type="scientific">Lupinus albus</name>
    <name type="common">White lupine</name>
    <name type="synonym">Lupinus termis</name>
    <dbReference type="NCBI Taxonomy" id="3870"/>
    <lineage>
        <taxon>Eukaryota</taxon>
        <taxon>Viridiplantae</taxon>
        <taxon>Streptophyta</taxon>
        <taxon>Embryophyta</taxon>
        <taxon>Tracheophyta</taxon>
        <taxon>Spermatophyta</taxon>
        <taxon>Magnoliopsida</taxon>
        <taxon>eudicotyledons</taxon>
        <taxon>Gunneridae</taxon>
        <taxon>Pentapetalae</taxon>
        <taxon>rosids</taxon>
        <taxon>fabids</taxon>
        <taxon>Fabales</taxon>
        <taxon>Fabaceae</taxon>
        <taxon>Papilionoideae</taxon>
        <taxon>50 kb inversion clade</taxon>
        <taxon>genistoids sensu lato</taxon>
        <taxon>core genistoids</taxon>
        <taxon>Genisteae</taxon>
        <taxon>Lupinus</taxon>
    </lineage>
</organism>
<dbReference type="PANTHER" id="PTHR36751:SF1">
    <property type="entry name" value="F3E22.8 PROTEIN"/>
    <property type="match status" value="1"/>
</dbReference>
<dbReference type="OrthoDB" id="1914074at2759"/>
<keyword evidence="2" id="KW-1185">Reference proteome</keyword>
<proteinExistence type="predicted"/>
<dbReference type="AlphaFoldDB" id="A0A6A4NZ59"/>
<accession>A0A6A4NZ59</accession>
<comment type="caution">
    <text evidence="1">The sequence shown here is derived from an EMBL/GenBank/DDBJ whole genome shotgun (WGS) entry which is preliminary data.</text>
</comment>
<dbReference type="Proteomes" id="UP000447434">
    <property type="component" value="Chromosome 20"/>
</dbReference>
<dbReference type="PANTHER" id="PTHR36751">
    <property type="entry name" value="F3E22.8 PROTEIN"/>
    <property type="match status" value="1"/>
</dbReference>
<evidence type="ECO:0000313" key="2">
    <source>
        <dbReference type="Proteomes" id="UP000447434"/>
    </source>
</evidence>
<protein>
    <submittedName>
        <fullName evidence="1">Uncharacterized protein</fullName>
    </submittedName>
</protein>
<dbReference type="EMBL" id="WOCE01000020">
    <property type="protein sequence ID" value="KAE9591667.1"/>
    <property type="molecule type" value="Genomic_DNA"/>
</dbReference>